<evidence type="ECO:0000313" key="6">
    <source>
        <dbReference type="EMBL" id="KAF7490745.1"/>
    </source>
</evidence>
<feature type="region of interest" description="Disordered" evidence="5">
    <location>
        <begin position="125"/>
        <end position="148"/>
    </location>
</feature>
<keyword evidence="4" id="KW-0539">Nucleus</keyword>
<keyword evidence="6" id="KW-0418">Kinase</keyword>
<dbReference type="Gene3D" id="6.10.140.1300">
    <property type="match status" value="1"/>
</dbReference>
<dbReference type="EnsemblMetazoa" id="SSS_2900s_mrna">
    <property type="protein sequence ID" value="KAF7490745.1"/>
    <property type="gene ID" value="SSS_2900"/>
</dbReference>
<dbReference type="Pfam" id="PF09806">
    <property type="entry name" value="CDK2AP"/>
    <property type="match status" value="1"/>
</dbReference>
<organism evidence="6">
    <name type="scientific">Sarcoptes scabiei</name>
    <name type="common">Itch mite</name>
    <name type="synonym">Acarus scabiei</name>
    <dbReference type="NCBI Taxonomy" id="52283"/>
    <lineage>
        <taxon>Eukaryota</taxon>
        <taxon>Metazoa</taxon>
        <taxon>Ecdysozoa</taxon>
        <taxon>Arthropoda</taxon>
        <taxon>Chelicerata</taxon>
        <taxon>Arachnida</taxon>
        <taxon>Acari</taxon>
        <taxon>Acariformes</taxon>
        <taxon>Sarcoptiformes</taxon>
        <taxon>Astigmata</taxon>
        <taxon>Psoroptidia</taxon>
        <taxon>Sarcoptoidea</taxon>
        <taxon>Sarcoptidae</taxon>
        <taxon>Sarcoptinae</taxon>
        <taxon>Sarcoptes</taxon>
    </lineage>
</organism>
<protein>
    <submittedName>
        <fullName evidence="6">Cyclin-dependent kinase 2-associated protein 1</fullName>
    </submittedName>
</protein>
<dbReference type="GO" id="GO:0005634">
    <property type="term" value="C:nucleus"/>
    <property type="evidence" value="ECO:0007669"/>
    <property type="project" value="UniProtKB-SubCell"/>
</dbReference>
<keyword evidence="3" id="KW-0597">Phosphoprotein</keyword>
<dbReference type="PANTHER" id="PTHR22607">
    <property type="entry name" value="DELETED IN ORAL CANCER 1/CDK2-ASSOCIATED PROTEIN 1"/>
    <property type="match status" value="1"/>
</dbReference>
<dbReference type="InterPro" id="IPR017266">
    <property type="entry name" value="DOC_1/2"/>
</dbReference>
<evidence type="ECO:0000256" key="3">
    <source>
        <dbReference type="ARBA" id="ARBA00022553"/>
    </source>
</evidence>
<reference evidence="7" key="3">
    <citation type="submission" date="2022-06" db="UniProtKB">
        <authorList>
            <consortium name="EnsemblMetazoa"/>
        </authorList>
    </citation>
    <scope>IDENTIFICATION</scope>
</reference>
<reference evidence="6" key="2">
    <citation type="submission" date="2020-01" db="EMBL/GenBank/DDBJ databases">
        <authorList>
            <person name="Korhonen P.K.K."/>
            <person name="Guangxu M.G."/>
            <person name="Wang T.W."/>
            <person name="Stroehlein A.J.S."/>
            <person name="Young N.D."/>
            <person name="Ang C.-S.A."/>
            <person name="Fernando D.W.F."/>
            <person name="Lu H.L."/>
            <person name="Taylor S.T."/>
            <person name="Ehtesham M.E.M."/>
            <person name="Najaraj S.H.N."/>
            <person name="Harsha G.H.G."/>
            <person name="Madugundu A.M."/>
            <person name="Renuse S.R."/>
            <person name="Holt D.H."/>
            <person name="Pandey A.P."/>
            <person name="Papenfuss A.P."/>
            <person name="Gasser R.B.G."/>
            <person name="Fischer K.F."/>
        </authorList>
    </citation>
    <scope>NUCLEOTIDE SEQUENCE</scope>
    <source>
        <strain evidence="6">SSS_KF_BRIS2020</strain>
    </source>
</reference>
<evidence type="ECO:0000256" key="1">
    <source>
        <dbReference type="ARBA" id="ARBA00004123"/>
    </source>
</evidence>
<dbReference type="OrthoDB" id="9628807at2759"/>
<accession>A0A834R6W2</accession>
<keyword evidence="8" id="KW-1185">Reference proteome</keyword>
<evidence type="ECO:0000313" key="8">
    <source>
        <dbReference type="Proteomes" id="UP000070412"/>
    </source>
</evidence>
<dbReference type="EMBL" id="WVUK01000062">
    <property type="protein sequence ID" value="KAF7490745.1"/>
    <property type="molecule type" value="Genomic_DNA"/>
</dbReference>
<comment type="subcellular location">
    <subcellularLocation>
        <location evidence="1">Nucleus</location>
    </subcellularLocation>
</comment>
<dbReference type="GO" id="GO:0005737">
    <property type="term" value="C:cytoplasm"/>
    <property type="evidence" value="ECO:0007669"/>
    <property type="project" value="TreeGrafter"/>
</dbReference>
<reference evidence="8" key="1">
    <citation type="journal article" date="2020" name="PLoS Negl. Trop. Dis.">
        <title>High-quality nuclear genome for Sarcoptes scabiei-A critical resource for a neglected parasite.</title>
        <authorList>
            <person name="Korhonen P.K."/>
            <person name="Gasser R.B."/>
            <person name="Ma G."/>
            <person name="Wang T."/>
            <person name="Stroehlein A.J."/>
            <person name="Young N.D."/>
            <person name="Ang C.S."/>
            <person name="Fernando D.D."/>
            <person name="Lu H.C."/>
            <person name="Taylor S."/>
            <person name="Reynolds S.L."/>
            <person name="Mofiz E."/>
            <person name="Najaraj S.H."/>
            <person name="Gowda H."/>
            <person name="Madugundu A."/>
            <person name="Renuse S."/>
            <person name="Holt D."/>
            <person name="Pandey A."/>
            <person name="Papenfuss A.T."/>
            <person name="Fischer K."/>
        </authorList>
    </citation>
    <scope>NUCLEOTIDE SEQUENCE [LARGE SCALE GENOMIC DNA]</scope>
</reference>
<dbReference type="GO" id="GO:0016301">
    <property type="term" value="F:kinase activity"/>
    <property type="evidence" value="ECO:0007669"/>
    <property type="project" value="UniProtKB-KW"/>
</dbReference>
<name>A0A834R6W2_SARSC</name>
<evidence type="ECO:0000313" key="7">
    <source>
        <dbReference type="EnsemblMetazoa" id="KAF7490745.1"/>
    </source>
</evidence>
<dbReference type="PANTHER" id="PTHR22607:SF3">
    <property type="entry name" value="CDK2-ASSOCIATED PROTEIN 1, ISOFORM B"/>
    <property type="match status" value="1"/>
</dbReference>
<keyword evidence="6" id="KW-0808">Transferase</keyword>
<sequence length="214" mass="23886">MESSISNSSNFDEKTLLANYQAALLHHHQQQQQQNERVSPSTSLSILNASGFRSNSSPGPNIPQQFHQQFPQVSMINQSQYMANLLQQNDISNVIQNSLASGVPTLDLPTIFSYLGYTNSFQPQSNHFNNNSSTENGSGGVPLNDGPKNSKNILEYKYGKLLEVVQEIGRDVRPLYTGSKPASDRLRRQINQARCLVRECLMELDKRAQKSSNS</sequence>
<evidence type="ECO:0000256" key="5">
    <source>
        <dbReference type="SAM" id="MobiDB-lite"/>
    </source>
</evidence>
<proteinExistence type="inferred from homology"/>
<evidence type="ECO:0000256" key="2">
    <source>
        <dbReference type="ARBA" id="ARBA00008485"/>
    </source>
</evidence>
<dbReference type="Proteomes" id="UP000070412">
    <property type="component" value="Unassembled WGS sequence"/>
</dbReference>
<dbReference type="AlphaFoldDB" id="A0A834R6W2"/>
<gene>
    <name evidence="6" type="ORF">SSS_2900</name>
</gene>
<evidence type="ECO:0000256" key="4">
    <source>
        <dbReference type="ARBA" id="ARBA00023242"/>
    </source>
</evidence>
<comment type="similarity">
    <text evidence="2">Belongs to the CDK2AP family.</text>
</comment>